<name>A0A9X3EMI3_9BACT</name>
<sequence length="55" mass="5890">MLAESYLIFKILDQQNQAPGGSGSGMPVNGSLTEAEKCMFINWVEGGRSDRARAG</sequence>
<keyword evidence="2" id="KW-1185">Reference proteome</keyword>
<dbReference type="EMBL" id="JAPNKE010000002">
    <property type="protein sequence ID" value="MCY1006742.1"/>
    <property type="molecule type" value="Genomic_DNA"/>
</dbReference>
<evidence type="ECO:0000313" key="2">
    <source>
        <dbReference type="Proteomes" id="UP001150924"/>
    </source>
</evidence>
<dbReference type="AlphaFoldDB" id="A0A9X3EMI3"/>
<comment type="caution">
    <text evidence="1">The sequence shown here is derived from an EMBL/GenBank/DDBJ whole genome shotgun (WGS) entry which is preliminary data.</text>
</comment>
<gene>
    <name evidence="1" type="ORF">OV079_14510</name>
</gene>
<evidence type="ECO:0000313" key="1">
    <source>
        <dbReference type="EMBL" id="MCY1006742.1"/>
    </source>
</evidence>
<dbReference type="RefSeq" id="WP_267769093.1">
    <property type="nucleotide sequence ID" value="NZ_JAPNKE010000002.1"/>
</dbReference>
<reference evidence="1" key="1">
    <citation type="submission" date="2022-11" db="EMBL/GenBank/DDBJ databases">
        <title>Minimal conservation of predation-associated metabolite biosynthetic gene clusters underscores biosynthetic potential of Myxococcota including descriptions for ten novel species: Archangium lansinium sp. nov., Myxococcus landrumus sp. nov., Nannocystis bai.</title>
        <authorList>
            <person name="Ahearne A."/>
            <person name="Stevens C."/>
            <person name="Phillips K."/>
        </authorList>
    </citation>
    <scope>NUCLEOTIDE SEQUENCE</scope>
    <source>
        <strain evidence="1">Na p29</strain>
    </source>
</reference>
<dbReference type="Proteomes" id="UP001150924">
    <property type="component" value="Unassembled WGS sequence"/>
</dbReference>
<protein>
    <submittedName>
        <fullName evidence="1">Uncharacterized protein</fullName>
    </submittedName>
</protein>
<organism evidence="1 2">
    <name type="scientific">Nannocystis pusilla</name>
    <dbReference type="NCBI Taxonomy" id="889268"/>
    <lineage>
        <taxon>Bacteria</taxon>
        <taxon>Pseudomonadati</taxon>
        <taxon>Myxococcota</taxon>
        <taxon>Polyangia</taxon>
        <taxon>Nannocystales</taxon>
        <taxon>Nannocystaceae</taxon>
        <taxon>Nannocystis</taxon>
    </lineage>
</organism>
<accession>A0A9X3EMI3</accession>
<proteinExistence type="predicted"/>